<keyword evidence="2" id="KW-1185">Reference proteome</keyword>
<protein>
    <submittedName>
        <fullName evidence="1">Uncharacterized protein</fullName>
    </submittedName>
</protein>
<sequence length="70" mass="8697">MHLPRILIIWRKDSQIQMRMQNGTDRLDQIKWESEWKLVNKEEEKIQFKRQQNLLSRKVGFILQLQMNFL</sequence>
<evidence type="ECO:0000313" key="2">
    <source>
        <dbReference type="Proteomes" id="UP000683925"/>
    </source>
</evidence>
<dbReference type="AlphaFoldDB" id="A0A8S1X6Q6"/>
<evidence type="ECO:0000313" key="1">
    <source>
        <dbReference type="EMBL" id="CAD8196830.1"/>
    </source>
</evidence>
<name>A0A8S1X6Q6_PAROT</name>
<gene>
    <name evidence="1" type="ORF">POCTA_138.1.T1120203</name>
</gene>
<reference evidence="1" key="1">
    <citation type="submission" date="2021-01" db="EMBL/GenBank/DDBJ databases">
        <authorList>
            <consortium name="Genoscope - CEA"/>
            <person name="William W."/>
        </authorList>
    </citation>
    <scope>NUCLEOTIDE SEQUENCE</scope>
</reference>
<accession>A0A8S1X6Q6</accession>
<dbReference type="EMBL" id="CAJJDP010000112">
    <property type="protein sequence ID" value="CAD8196830.1"/>
    <property type="molecule type" value="Genomic_DNA"/>
</dbReference>
<comment type="caution">
    <text evidence="1">The sequence shown here is derived from an EMBL/GenBank/DDBJ whole genome shotgun (WGS) entry which is preliminary data.</text>
</comment>
<proteinExistence type="predicted"/>
<dbReference type="Proteomes" id="UP000683925">
    <property type="component" value="Unassembled WGS sequence"/>
</dbReference>
<organism evidence="1 2">
    <name type="scientific">Paramecium octaurelia</name>
    <dbReference type="NCBI Taxonomy" id="43137"/>
    <lineage>
        <taxon>Eukaryota</taxon>
        <taxon>Sar</taxon>
        <taxon>Alveolata</taxon>
        <taxon>Ciliophora</taxon>
        <taxon>Intramacronucleata</taxon>
        <taxon>Oligohymenophorea</taxon>
        <taxon>Peniculida</taxon>
        <taxon>Parameciidae</taxon>
        <taxon>Paramecium</taxon>
    </lineage>
</organism>